<dbReference type="InterPro" id="IPR014419">
    <property type="entry name" value="HutZ"/>
</dbReference>
<sequence length="208" mass="22831">MSKSRASEEKKVSAEKISQVKEQRLREKLLPEIEEFKASRSSLQLATKSASGVPNASYAPFALADDGFYILVSDLARHGTNLKESSEVSVMLVEDESQAKTIFARKRLTFDAHASIVDRETEVFTKGVAALSARFGEMIDNLSVLKDFNLFKLTPHHGLYVKGFGQAFSLTGSELLDVDWKRDGHHGGAPTSEASVETRAEAEIVEPA</sequence>
<dbReference type="AlphaFoldDB" id="A9CVP1"/>
<dbReference type="PANTHER" id="PTHR35176">
    <property type="entry name" value="HEME OXYGENASE HI_0854-RELATED"/>
    <property type="match status" value="1"/>
</dbReference>
<dbReference type="Pfam" id="PF01243">
    <property type="entry name" value="PNPOx_N"/>
    <property type="match status" value="1"/>
</dbReference>
<dbReference type="STRING" id="314608.KT99_06107"/>
<comment type="caution">
    <text evidence="4">The sequence shown here is derived from an EMBL/GenBank/DDBJ whole genome shotgun (WGS) entry which is preliminary data.</text>
</comment>
<dbReference type="GO" id="GO:0016627">
    <property type="term" value="F:oxidoreductase activity, acting on the CH-CH group of donors"/>
    <property type="evidence" value="ECO:0007669"/>
    <property type="project" value="TreeGrafter"/>
</dbReference>
<dbReference type="RefSeq" id="WP_005495750.1">
    <property type="nucleotide sequence ID" value="NZ_ABIC01000001.1"/>
</dbReference>
<evidence type="ECO:0000256" key="1">
    <source>
        <dbReference type="ARBA" id="ARBA00023002"/>
    </source>
</evidence>
<feature type="region of interest" description="Disordered" evidence="2">
    <location>
        <begin position="181"/>
        <end position="208"/>
    </location>
</feature>
<dbReference type="Gene3D" id="2.30.110.10">
    <property type="entry name" value="Electron Transport, Fmn-binding Protein, Chain A"/>
    <property type="match status" value="1"/>
</dbReference>
<keyword evidence="1" id="KW-0560">Oxidoreductase</keyword>
<dbReference type="Proteomes" id="UP000005839">
    <property type="component" value="Unassembled WGS sequence"/>
</dbReference>
<organism evidence="4 5">
    <name type="scientific">Shewanella benthica KT99</name>
    <dbReference type="NCBI Taxonomy" id="314608"/>
    <lineage>
        <taxon>Bacteria</taxon>
        <taxon>Pseudomonadati</taxon>
        <taxon>Pseudomonadota</taxon>
        <taxon>Gammaproteobacteria</taxon>
        <taxon>Alteromonadales</taxon>
        <taxon>Shewanellaceae</taxon>
        <taxon>Shewanella</taxon>
    </lineage>
</organism>
<dbReference type="InterPro" id="IPR011576">
    <property type="entry name" value="Pyridox_Oxase_N"/>
</dbReference>
<evidence type="ECO:0000313" key="5">
    <source>
        <dbReference type="Proteomes" id="UP000005839"/>
    </source>
</evidence>
<gene>
    <name evidence="4" type="ORF">KT99_06107</name>
</gene>
<evidence type="ECO:0000259" key="3">
    <source>
        <dbReference type="Pfam" id="PF01243"/>
    </source>
</evidence>
<keyword evidence="5" id="KW-1185">Reference proteome</keyword>
<dbReference type="InterPro" id="IPR012349">
    <property type="entry name" value="Split_barrel_FMN-bd"/>
</dbReference>
<dbReference type="PIRSF" id="PIRSF004633">
    <property type="entry name" value="UCP_PLP_oxd"/>
    <property type="match status" value="1"/>
</dbReference>
<proteinExistence type="predicted"/>
<dbReference type="NCBIfam" id="TIGR04110">
    <property type="entry name" value="heme_HutZ"/>
    <property type="match status" value="1"/>
</dbReference>
<dbReference type="SUPFAM" id="SSF50475">
    <property type="entry name" value="FMN-binding split barrel"/>
    <property type="match status" value="1"/>
</dbReference>
<dbReference type="GO" id="GO:0005829">
    <property type="term" value="C:cytosol"/>
    <property type="evidence" value="ECO:0007669"/>
    <property type="project" value="TreeGrafter"/>
</dbReference>
<accession>A9CVP1</accession>
<protein>
    <recommendedName>
        <fullName evidence="3">Pyridoxamine 5'-phosphate oxidase N-terminal domain-containing protein</fullName>
    </recommendedName>
</protein>
<dbReference type="EMBL" id="ABIC01000001">
    <property type="protein sequence ID" value="EDQ02716.1"/>
    <property type="molecule type" value="Genomic_DNA"/>
</dbReference>
<dbReference type="PANTHER" id="PTHR35176:SF6">
    <property type="entry name" value="HEME OXYGENASE HI_0854-RELATED"/>
    <property type="match status" value="1"/>
</dbReference>
<reference evidence="4 5" key="1">
    <citation type="submission" date="2007-10" db="EMBL/GenBank/DDBJ databases">
        <authorList>
            <person name="Yayanos A."/>
            <person name="Ferriera S."/>
            <person name="Johnson J."/>
            <person name="Kravitz S."/>
            <person name="Halpern A."/>
            <person name="Remington K."/>
            <person name="Beeson K."/>
            <person name="Tran B."/>
            <person name="Rogers Y.-H."/>
            <person name="Friedman R."/>
            <person name="Venter J.C."/>
        </authorList>
    </citation>
    <scope>NUCLEOTIDE SEQUENCE [LARGE SCALE GENOMIC DNA]</scope>
    <source>
        <strain evidence="4 5">KT99</strain>
    </source>
</reference>
<dbReference type="GO" id="GO:0070967">
    <property type="term" value="F:coenzyme F420 binding"/>
    <property type="evidence" value="ECO:0007669"/>
    <property type="project" value="TreeGrafter"/>
</dbReference>
<name>A9CVP1_9GAMM</name>
<dbReference type="InterPro" id="IPR052019">
    <property type="entry name" value="F420H2_bilvrd_red/Heme_oxyg"/>
</dbReference>
<evidence type="ECO:0000256" key="2">
    <source>
        <dbReference type="SAM" id="MobiDB-lite"/>
    </source>
</evidence>
<feature type="domain" description="Pyridoxamine 5'-phosphate oxidase N-terminal" evidence="3">
    <location>
        <begin position="30"/>
        <end position="161"/>
    </location>
</feature>
<evidence type="ECO:0000313" key="4">
    <source>
        <dbReference type="EMBL" id="EDQ02716.1"/>
    </source>
</evidence>